<feature type="region of interest" description="Disordered" evidence="1">
    <location>
        <begin position="23"/>
        <end position="101"/>
    </location>
</feature>
<reference evidence="2 3" key="1">
    <citation type="submission" date="2014-04" db="EMBL/GenBank/DDBJ databases">
        <authorList>
            <consortium name="DOE Joint Genome Institute"/>
            <person name="Kuo A."/>
            <person name="Kohler A."/>
            <person name="Nagy L.G."/>
            <person name="Floudas D."/>
            <person name="Copeland A."/>
            <person name="Barry K.W."/>
            <person name="Cichocki N."/>
            <person name="Veneault-Fourrey C."/>
            <person name="LaButti K."/>
            <person name="Lindquist E.A."/>
            <person name="Lipzen A."/>
            <person name="Lundell T."/>
            <person name="Morin E."/>
            <person name="Murat C."/>
            <person name="Sun H."/>
            <person name="Tunlid A."/>
            <person name="Henrissat B."/>
            <person name="Grigoriev I.V."/>
            <person name="Hibbett D.S."/>
            <person name="Martin F."/>
            <person name="Nordberg H.P."/>
            <person name="Cantor M.N."/>
            <person name="Hua S.X."/>
        </authorList>
    </citation>
    <scope>NUCLEOTIDE SEQUENCE [LARGE SCALE GENOMIC DNA]</scope>
    <source>
        <strain evidence="2 3">LaAM-08-1</strain>
    </source>
</reference>
<feature type="compositionally biased region" description="Basic and acidic residues" evidence="1">
    <location>
        <begin position="45"/>
        <end position="54"/>
    </location>
</feature>
<evidence type="ECO:0000313" key="3">
    <source>
        <dbReference type="Proteomes" id="UP000054477"/>
    </source>
</evidence>
<reference evidence="3" key="2">
    <citation type="submission" date="2015-01" db="EMBL/GenBank/DDBJ databases">
        <title>Evolutionary Origins and Diversification of the Mycorrhizal Mutualists.</title>
        <authorList>
            <consortium name="DOE Joint Genome Institute"/>
            <consortium name="Mycorrhizal Genomics Consortium"/>
            <person name="Kohler A."/>
            <person name="Kuo A."/>
            <person name="Nagy L.G."/>
            <person name="Floudas D."/>
            <person name="Copeland A."/>
            <person name="Barry K.W."/>
            <person name="Cichocki N."/>
            <person name="Veneault-Fourrey C."/>
            <person name="LaButti K."/>
            <person name="Lindquist E.A."/>
            <person name="Lipzen A."/>
            <person name="Lundell T."/>
            <person name="Morin E."/>
            <person name="Murat C."/>
            <person name="Riley R."/>
            <person name="Ohm R."/>
            <person name="Sun H."/>
            <person name="Tunlid A."/>
            <person name="Henrissat B."/>
            <person name="Grigoriev I.V."/>
            <person name="Hibbett D.S."/>
            <person name="Martin F."/>
        </authorList>
    </citation>
    <scope>NUCLEOTIDE SEQUENCE [LARGE SCALE GENOMIC DNA]</scope>
    <source>
        <strain evidence="3">LaAM-08-1</strain>
    </source>
</reference>
<feature type="non-terminal residue" evidence="2">
    <location>
        <position position="101"/>
    </location>
</feature>
<gene>
    <name evidence="2" type="ORF">K443DRAFT_53162</name>
</gene>
<accession>A0A0C9WRU5</accession>
<name>A0A0C9WRU5_9AGAR</name>
<dbReference type="EMBL" id="KN839137">
    <property type="protein sequence ID" value="KIJ90648.1"/>
    <property type="molecule type" value="Genomic_DNA"/>
</dbReference>
<dbReference type="HOGENOM" id="CLU_2298326_0_0_1"/>
<evidence type="ECO:0000313" key="2">
    <source>
        <dbReference type="EMBL" id="KIJ90648.1"/>
    </source>
</evidence>
<dbReference type="Proteomes" id="UP000054477">
    <property type="component" value="Unassembled WGS sequence"/>
</dbReference>
<organism evidence="2 3">
    <name type="scientific">Laccaria amethystina LaAM-08-1</name>
    <dbReference type="NCBI Taxonomy" id="1095629"/>
    <lineage>
        <taxon>Eukaryota</taxon>
        <taxon>Fungi</taxon>
        <taxon>Dikarya</taxon>
        <taxon>Basidiomycota</taxon>
        <taxon>Agaricomycotina</taxon>
        <taxon>Agaricomycetes</taxon>
        <taxon>Agaricomycetidae</taxon>
        <taxon>Agaricales</taxon>
        <taxon>Agaricineae</taxon>
        <taxon>Hydnangiaceae</taxon>
        <taxon>Laccaria</taxon>
    </lineage>
</organism>
<dbReference type="AlphaFoldDB" id="A0A0C9WRU5"/>
<sequence>CHVAGSEVAAKQRTTTEISRSLLLSSVQQQGKHPHPHHTFPSHLAGDKETRRLCFDTTTHPATMYRRQQANDHPQTTTYKRTQPPTNGCECPQTNATAHKR</sequence>
<proteinExistence type="predicted"/>
<keyword evidence="3" id="KW-1185">Reference proteome</keyword>
<protein>
    <submittedName>
        <fullName evidence="2">Uncharacterized protein</fullName>
    </submittedName>
</protein>
<feature type="compositionally biased region" description="Polar residues" evidence="1">
    <location>
        <begin position="56"/>
        <end position="101"/>
    </location>
</feature>
<evidence type="ECO:0000256" key="1">
    <source>
        <dbReference type="SAM" id="MobiDB-lite"/>
    </source>
</evidence>
<feature type="non-terminal residue" evidence="2">
    <location>
        <position position="1"/>
    </location>
</feature>